<proteinExistence type="inferred from homology"/>
<name>A0A6V7RQE8_9STAP</name>
<dbReference type="PANTHER" id="PTHR48081">
    <property type="entry name" value="AB HYDROLASE SUPERFAMILY PROTEIN C4A8.06C"/>
    <property type="match status" value="1"/>
</dbReference>
<evidence type="ECO:0000313" key="6">
    <source>
        <dbReference type="Proteomes" id="UP000589351"/>
    </source>
</evidence>
<comment type="similarity">
    <text evidence="1">Belongs to the 'GDXG' lipolytic enzyme family.</text>
</comment>
<dbReference type="EMBL" id="CAJEWD010000008">
    <property type="protein sequence ID" value="CAD2080605.1"/>
    <property type="molecule type" value="Genomic_DNA"/>
</dbReference>
<evidence type="ECO:0000256" key="1">
    <source>
        <dbReference type="ARBA" id="ARBA00010515"/>
    </source>
</evidence>
<keyword evidence="2 5" id="KW-0378">Hydrolase</keyword>
<sequence>MKILFRIFTTLTATIGIFTYIYRAVFVNHRSVGSELAEDVIRVATFTREDDTEEFLDNKLLENRREYELPRAIFQTDIKEHMLGDMKVFTVNADEKRGKLRVLYLHGGGYINQPSPFHWRFISKLVEETELEFIVPIYPKAPEYTYIEAYEETLKLYKEMLKDGENIVIAGDSAGGGLTIGFVQYLKALGLPLPLAQVVICPWMDISLENPEIKDYMEIEPMLKVDRLKKVGHIWAGDDGLKNYKVSPLFGEVNDLPKIYIFSGTRDVLLPDIRKYVDKLQEESVDFDYFEFEEQNHIFPLYPIKEGITARKMIGNIILEYV</sequence>
<feature type="domain" description="Alpha/beta hydrolase fold-3" evidence="4">
    <location>
        <begin position="102"/>
        <end position="299"/>
    </location>
</feature>
<organism evidence="5 6">
    <name type="scientific">Jeotgalicoccus meleagridis</name>
    <dbReference type="NCBI Taxonomy" id="2759181"/>
    <lineage>
        <taxon>Bacteria</taxon>
        <taxon>Bacillati</taxon>
        <taxon>Bacillota</taxon>
        <taxon>Bacilli</taxon>
        <taxon>Bacillales</taxon>
        <taxon>Staphylococcaceae</taxon>
        <taxon>Jeotgalicoccus</taxon>
    </lineage>
</organism>
<gene>
    <name evidence="5" type="primary">lipR</name>
    <name evidence="5" type="ORF">JEODO184_01974</name>
</gene>
<dbReference type="InterPro" id="IPR033140">
    <property type="entry name" value="Lipase_GDXG_put_SER_AS"/>
</dbReference>
<evidence type="ECO:0000259" key="4">
    <source>
        <dbReference type="Pfam" id="PF07859"/>
    </source>
</evidence>
<dbReference type="InterPro" id="IPR050300">
    <property type="entry name" value="GDXG_lipolytic_enzyme"/>
</dbReference>
<dbReference type="PANTHER" id="PTHR48081:SF8">
    <property type="entry name" value="ALPHA_BETA HYDROLASE FOLD-3 DOMAIN-CONTAINING PROTEIN-RELATED"/>
    <property type="match status" value="1"/>
</dbReference>
<dbReference type="InterPro" id="IPR013094">
    <property type="entry name" value="AB_hydrolase_3"/>
</dbReference>
<dbReference type="RefSeq" id="WP_185126468.1">
    <property type="nucleotide sequence ID" value="NZ_CAJEWD010000008.1"/>
</dbReference>
<accession>A0A6V7RQE8</accession>
<protein>
    <submittedName>
        <fullName evidence="5">Acetyl-hydrolase LipR</fullName>
    </submittedName>
</protein>
<comment type="caution">
    <text evidence="5">The sequence shown here is derived from an EMBL/GenBank/DDBJ whole genome shotgun (WGS) entry which is preliminary data.</text>
</comment>
<dbReference type="Pfam" id="PF07859">
    <property type="entry name" value="Abhydrolase_3"/>
    <property type="match status" value="1"/>
</dbReference>
<dbReference type="PROSITE" id="PS01174">
    <property type="entry name" value="LIPASE_GDXG_SER"/>
    <property type="match status" value="1"/>
</dbReference>
<evidence type="ECO:0000256" key="3">
    <source>
        <dbReference type="PROSITE-ProRule" id="PRU10038"/>
    </source>
</evidence>
<reference evidence="5 6" key="1">
    <citation type="submission" date="2020-07" db="EMBL/GenBank/DDBJ databases">
        <authorList>
            <person name="Criscuolo A."/>
        </authorList>
    </citation>
    <scope>NUCLEOTIDE SEQUENCE [LARGE SCALE GENOMIC DNA]</scope>
    <source>
        <strain evidence="5">CIP111649</strain>
    </source>
</reference>
<dbReference type="SUPFAM" id="SSF53474">
    <property type="entry name" value="alpha/beta-Hydrolases"/>
    <property type="match status" value="1"/>
</dbReference>
<dbReference type="AlphaFoldDB" id="A0A6V7RQE8"/>
<dbReference type="Proteomes" id="UP000589351">
    <property type="component" value="Unassembled WGS sequence"/>
</dbReference>
<evidence type="ECO:0000256" key="2">
    <source>
        <dbReference type="ARBA" id="ARBA00022801"/>
    </source>
</evidence>
<dbReference type="GO" id="GO:0016787">
    <property type="term" value="F:hydrolase activity"/>
    <property type="evidence" value="ECO:0007669"/>
    <property type="project" value="UniProtKB-KW"/>
</dbReference>
<dbReference type="InterPro" id="IPR029058">
    <property type="entry name" value="AB_hydrolase_fold"/>
</dbReference>
<dbReference type="Gene3D" id="3.40.50.1820">
    <property type="entry name" value="alpha/beta hydrolase"/>
    <property type="match status" value="1"/>
</dbReference>
<keyword evidence="6" id="KW-1185">Reference proteome</keyword>
<evidence type="ECO:0000313" key="5">
    <source>
        <dbReference type="EMBL" id="CAD2080605.1"/>
    </source>
</evidence>
<feature type="active site" evidence="3">
    <location>
        <position position="173"/>
    </location>
</feature>